<comment type="caution">
    <text evidence="1">The sequence shown here is derived from an EMBL/GenBank/DDBJ whole genome shotgun (WGS) entry which is preliminary data.</text>
</comment>
<accession>A0ACB6QCH1</accession>
<sequence length="443" mass="49744">MSSMNFSIPPDLQQYLIDLDAFIEKKINPLQNRDDNNRFFDHRREHARTDWDNGGLPRPEWEALLRESKKLADEAGFYRLSLPKEYGGQNSSDGRGSNLWMAVIREHLASKGLGLFNDLQNEHSMVGNFPTIIMLLHFGNTAQKEEYIGGQLDGNVRITFGLTEPGHGSDATHMAAKARPEKRNGVDGYVLNGYKKWQTGMHAATHCFIFARTSGMSGEATGITCFIVPRNSPGLNADSYEWTLNMPTDHATVSINDVWVPATSILGALDHGLGVAQAFVHENRIRQAASSLGAAVYCVQQSVQYANDRAPFGTPLSHNQGIQFPLVELHTQCEMLRQLIRKTALEMDSMPHVEVEKKIGDKVSMCNYWANRLCCEAADRAIQVHGGNGYSRHFPFEHIWRHHRRYRITEGSEEIQMRKVAAYLFGFGGRKTLKDARAGEAKL</sequence>
<dbReference type="Proteomes" id="UP000799755">
    <property type="component" value="Unassembled WGS sequence"/>
</dbReference>
<keyword evidence="2" id="KW-1185">Reference proteome</keyword>
<evidence type="ECO:0000313" key="2">
    <source>
        <dbReference type="Proteomes" id="UP000799755"/>
    </source>
</evidence>
<name>A0ACB6QCH1_9PLEO</name>
<proteinExistence type="predicted"/>
<reference evidence="1" key="1">
    <citation type="journal article" date="2020" name="Stud. Mycol.">
        <title>101 Dothideomycetes genomes: a test case for predicting lifestyles and emergence of pathogens.</title>
        <authorList>
            <person name="Haridas S."/>
            <person name="Albert R."/>
            <person name="Binder M."/>
            <person name="Bloem J."/>
            <person name="Labutti K."/>
            <person name="Salamov A."/>
            <person name="Andreopoulos B."/>
            <person name="Baker S."/>
            <person name="Barry K."/>
            <person name="Bills G."/>
            <person name="Bluhm B."/>
            <person name="Cannon C."/>
            <person name="Castanera R."/>
            <person name="Culley D."/>
            <person name="Daum C."/>
            <person name="Ezra D."/>
            <person name="Gonzalez J."/>
            <person name="Henrissat B."/>
            <person name="Kuo A."/>
            <person name="Liang C."/>
            <person name="Lipzen A."/>
            <person name="Lutzoni F."/>
            <person name="Magnuson J."/>
            <person name="Mondo S."/>
            <person name="Nolan M."/>
            <person name="Ohm R."/>
            <person name="Pangilinan J."/>
            <person name="Park H.-J."/>
            <person name="Ramirez L."/>
            <person name="Alfaro M."/>
            <person name="Sun H."/>
            <person name="Tritt A."/>
            <person name="Yoshinaga Y."/>
            <person name="Zwiers L.-H."/>
            <person name="Turgeon B."/>
            <person name="Goodwin S."/>
            <person name="Spatafora J."/>
            <person name="Crous P."/>
            <person name="Grigoriev I."/>
        </authorList>
    </citation>
    <scope>NUCLEOTIDE SEQUENCE</scope>
    <source>
        <strain evidence="1">ATCC 200398</strain>
    </source>
</reference>
<evidence type="ECO:0000313" key="1">
    <source>
        <dbReference type="EMBL" id="KAF2464612.1"/>
    </source>
</evidence>
<protein>
    <submittedName>
        <fullName evidence="1">Acyl-CoA dehydrogenase NM domain-like protein</fullName>
    </submittedName>
</protein>
<organism evidence="1 2">
    <name type="scientific">Lindgomyces ingoldianus</name>
    <dbReference type="NCBI Taxonomy" id="673940"/>
    <lineage>
        <taxon>Eukaryota</taxon>
        <taxon>Fungi</taxon>
        <taxon>Dikarya</taxon>
        <taxon>Ascomycota</taxon>
        <taxon>Pezizomycotina</taxon>
        <taxon>Dothideomycetes</taxon>
        <taxon>Pleosporomycetidae</taxon>
        <taxon>Pleosporales</taxon>
        <taxon>Lindgomycetaceae</taxon>
        <taxon>Lindgomyces</taxon>
    </lineage>
</organism>
<gene>
    <name evidence="1" type="ORF">BDR25DRAFT_296550</name>
</gene>
<dbReference type="EMBL" id="MU003535">
    <property type="protein sequence ID" value="KAF2464612.1"/>
    <property type="molecule type" value="Genomic_DNA"/>
</dbReference>